<evidence type="ECO:0000256" key="1">
    <source>
        <dbReference type="ARBA" id="ARBA00004611"/>
    </source>
</evidence>
<keyword evidence="12" id="KW-1185">Reference proteome</keyword>
<dbReference type="Proteomes" id="UP000694620">
    <property type="component" value="Chromosome 13"/>
</dbReference>
<dbReference type="PANTHER" id="PTHR12086:SF12">
    <property type="entry name" value="EF-HAND DOMAIN-CONTAINING FAMILY MEMBER B"/>
    <property type="match status" value="1"/>
</dbReference>
<feature type="domain" description="EF-hand" evidence="10">
    <location>
        <begin position="255"/>
        <end position="290"/>
    </location>
</feature>
<reference evidence="11" key="3">
    <citation type="submission" date="2025-09" db="UniProtKB">
        <authorList>
            <consortium name="Ensembl"/>
        </authorList>
    </citation>
    <scope>IDENTIFICATION</scope>
</reference>
<evidence type="ECO:0000313" key="12">
    <source>
        <dbReference type="Proteomes" id="UP000694620"/>
    </source>
</evidence>
<keyword evidence="9" id="KW-0966">Cell projection</keyword>
<keyword evidence="2" id="KW-0963">Cytoplasm</keyword>
<dbReference type="AlphaFoldDB" id="A0A8C4TE03"/>
<dbReference type="PROSITE" id="PS00018">
    <property type="entry name" value="EF_HAND_1"/>
    <property type="match status" value="1"/>
</dbReference>
<dbReference type="SMART" id="SM00054">
    <property type="entry name" value="EFh"/>
    <property type="match status" value="2"/>
</dbReference>
<proteinExistence type="predicted"/>
<dbReference type="SUPFAM" id="SSF47473">
    <property type="entry name" value="EF-hand"/>
    <property type="match status" value="1"/>
</dbReference>
<comment type="subcellular location">
    <subcellularLocation>
        <location evidence="1">Cytoplasm</location>
        <location evidence="1">Cytoskeleton</location>
        <location evidence="1">Flagellum axoneme</location>
    </subcellularLocation>
</comment>
<keyword evidence="5" id="KW-0106">Calcium</keyword>
<dbReference type="InterPro" id="IPR011992">
    <property type="entry name" value="EF-hand-dom_pair"/>
</dbReference>
<evidence type="ECO:0000256" key="8">
    <source>
        <dbReference type="ARBA" id="ARBA00023212"/>
    </source>
</evidence>
<evidence type="ECO:0000256" key="5">
    <source>
        <dbReference type="ARBA" id="ARBA00022837"/>
    </source>
</evidence>
<evidence type="ECO:0000256" key="9">
    <source>
        <dbReference type="ARBA" id="ARBA00023273"/>
    </source>
</evidence>
<keyword evidence="8" id="KW-0206">Cytoskeleton</keyword>
<dbReference type="Pfam" id="PF25325">
    <property type="entry name" value="EF-hand_EFHB_C"/>
    <property type="match status" value="1"/>
</dbReference>
<reference evidence="11" key="1">
    <citation type="submission" date="2021-06" db="EMBL/GenBank/DDBJ databases">
        <authorList>
            <consortium name="Wellcome Sanger Institute Data Sharing"/>
        </authorList>
    </citation>
    <scope>NUCLEOTIDE SEQUENCE [LARGE SCALE GENOMIC DNA]</scope>
</reference>
<keyword evidence="4" id="KW-0677">Repeat</keyword>
<evidence type="ECO:0000313" key="11">
    <source>
        <dbReference type="Ensembl" id="ENSECRP00000030181.1"/>
    </source>
</evidence>
<organism evidence="11 12">
    <name type="scientific">Erpetoichthys calabaricus</name>
    <name type="common">Rope fish</name>
    <name type="synonym">Calamoichthys calabaricus</name>
    <dbReference type="NCBI Taxonomy" id="27687"/>
    <lineage>
        <taxon>Eukaryota</taxon>
        <taxon>Metazoa</taxon>
        <taxon>Chordata</taxon>
        <taxon>Craniata</taxon>
        <taxon>Vertebrata</taxon>
        <taxon>Euteleostomi</taxon>
        <taxon>Actinopterygii</taxon>
        <taxon>Polypteriformes</taxon>
        <taxon>Polypteridae</taxon>
        <taxon>Erpetoichthys</taxon>
    </lineage>
</organism>
<dbReference type="PANTHER" id="PTHR12086">
    <property type="entry name" value="EF-HAND DOMAIN C-TERMINAL CONTAINING PROTEIN"/>
    <property type="match status" value="1"/>
</dbReference>
<keyword evidence="7" id="KW-0969">Cilium</keyword>
<accession>A0A8C4TE03</accession>
<dbReference type="Pfam" id="PF13499">
    <property type="entry name" value="EF-hand_7"/>
    <property type="match status" value="1"/>
</dbReference>
<evidence type="ECO:0000256" key="4">
    <source>
        <dbReference type="ARBA" id="ARBA00022737"/>
    </source>
</evidence>
<dbReference type="GO" id="GO:0005509">
    <property type="term" value="F:calcium ion binding"/>
    <property type="evidence" value="ECO:0007669"/>
    <property type="project" value="InterPro"/>
</dbReference>
<dbReference type="InterPro" id="IPR018247">
    <property type="entry name" value="EF_Hand_1_Ca_BS"/>
</dbReference>
<evidence type="ECO:0000256" key="3">
    <source>
        <dbReference type="ARBA" id="ARBA00022723"/>
    </source>
</evidence>
<evidence type="ECO:0000256" key="6">
    <source>
        <dbReference type="ARBA" id="ARBA00022846"/>
    </source>
</evidence>
<dbReference type="Ensembl" id="ENSECRT00000030822.1">
    <property type="protein sequence ID" value="ENSECRP00000030181.1"/>
    <property type="gene ID" value="ENSECRG00000020467.1"/>
</dbReference>
<dbReference type="CDD" id="cd00051">
    <property type="entry name" value="EFh"/>
    <property type="match status" value="1"/>
</dbReference>
<dbReference type="InterPro" id="IPR057428">
    <property type="entry name" value="EFHB_EF-hand_C"/>
</dbReference>
<evidence type="ECO:0000256" key="2">
    <source>
        <dbReference type="ARBA" id="ARBA00022490"/>
    </source>
</evidence>
<name>A0A8C4TE03_ERPCA</name>
<reference evidence="11" key="2">
    <citation type="submission" date="2025-08" db="UniProtKB">
        <authorList>
            <consortium name="Ensembl"/>
        </authorList>
    </citation>
    <scope>IDENTIFICATION</scope>
</reference>
<protein>
    <recommendedName>
        <fullName evidence="10">EF-hand domain-containing protein</fullName>
    </recommendedName>
</protein>
<dbReference type="InterPro" id="IPR040193">
    <property type="entry name" value="EFHC1/EFHC2/EFHB"/>
</dbReference>
<dbReference type="InterPro" id="IPR002048">
    <property type="entry name" value="EF_hand_dom"/>
</dbReference>
<keyword evidence="3" id="KW-0479">Metal-binding</keyword>
<evidence type="ECO:0000256" key="7">
    <source>
        <dbReference type="ARBA" id="ARBA00023069"/>
    </source>
</evidence>
<keyword evidence="6" id="KW-0282">Flagellum</keyword>
<dbReference type="GeneTree" id="ENSGT00940000168259"/>
<evidence type="ECO:0000259" key="10">
    <source>
        <dbReference type="PROSITE" id="PS50222"/>
    </source>
</evidence>
<dbReference type="Gene3D" id="1.10.238.10">
    <property type="entry name" value="EF-hand"/>
    <property type="match status" value="1"/>
</dbReference>
<dbReference type="PROSITE" id="PS50222">
    <property type="entry name" value="EF_HAND_2"/>
    <property type="match status" value="1"/>
</dbReference>
<sequence length="493" mass="55793">IKFLNTRRPDAGVIRVFYGKANDSTEAHNIVHGIIHISVPAKLLVTPSPRTLFQQRWLEQREAKYLSHQKAPLGRSYDQRPGIPDGLDVSKMTFGIKTQRDYGGDIINPTKNREQVDKEYEAGHHLYTRSHSAYYVGKTSSINYSFNHKFGKATPHYNDGRHVAKSLQWLNDLQMKKAAKIVLKRNEDFRERTQHELGKGLDPFKLHNINVCLFLISGVGDLLHYTPALQFLRGKDRQRAVLAAIRQHLKKVNFHNFSTLLEAFRHYDKKGNGTINQDDLKAVCRQFNLDLNPELLNALIECCDVDKDGQINFLEFLEENILTRGVTNEGLVTPDDLQCEGYVVGKALKTLTQPNSVPHNFCTSSSMINAVVGGPSAEGYRTCGIPSVRTDLAAPCIKRVSDRTNYGDESDVRGLVNPSLYTLKGVTEKHLFMSRSKSEIATVFHNIGMDIPEDTFQQVWNLASKQHPKGLVCIETFKNALNEIQKCKILYMQ</sequence>